<evidence type="ECO:0000313" key="8">
    <source>
        <dbReference type="Proteomes" id="UP001258315"/>
    </source>
</evidence>
<dbReference type="PANTHER" id="PTHR11552:SF147">
    <property type="entry name" value="CHOLINE DEHYDROGENASE, MITOCHONDRIAL"/>
    <property type="match status" value="1"/>
</dbReference>
<dbReference type="InterPro" id="IPR007867">
    <property type="entry name" value="GMC_OxRtase_C"/>
</dbReference>
<dbReference type="InterPro" id="IPR012132">
    <property type="entry name" value="GMC_OxRdtase"/>
</dbReference>
<dbReference type="InterPro" id="IPR036188">
    <property type="entry name" value="FAD/NAD-bd_sf"/>
</dbReference>
<dbReference type="GO" id="GO:0008812">
    <property type="term" value="F:choline dehydrogenase activity"/>
    <property type="evidence" value="ECO:0007669"/>
    <property type="project" value="UniProtKB-EC"/>
</dbReference>
<sequence>MATKKVDQEAGTQHIPPAYTHIIVGGGSAGAVLANRLSEDPSLSILLLEAGETFEEDKYPEVLANSQILGANGDSRYDWGYRSVPDDTGYSIQIARAKVLGGCSAVNGAVAVRGIPNDFKRWTELGLSGWSFEQVLPYYKKLERSDLDDDRWHGRDGYLPVNQLTRDDLSPMQTAFMDAAKAMGFDEIADFNGERQYGVGAYPANIVAGIRMNTGMTYLKASVRQRTNLTIFGHVLADRVLFEGKTAIGVLTADGRAFLATQIILSAGTYGSAGILQRSGIGPSDVLEPLGIPVIADLPVGKNILDHPFYFNTYSVDPEKIGRLSPVTGVNVWTRSSYAGPEELDIHITAGHLFDPAQSPTGAGYVIGVALTNPSSRGTVRISSKNAVIPPVIDLNFLATEEDEQRLLQGVKLSRQLARTAPLNGLTIDELAPGPTRTADELLLTAIRQTLNSYNHVIASAPMGVEGSDAAVVDSTGAVYGIQGLRVVDASILPDFVSTGPNVTVIMAAEKLADIIKADKQIENPDKLNITA</sequence>
<dbReference type="RefSeq" id="WP_311947190.1">
    <property type="nucleotide sequence ID" value="NZ_JAVLVU010000001.1"/>
</dbReference>
<keyword evidence="3" id="KW-0285">Flavoprotein</keyword>
<evidence type="ECO:0000256" key="2">
    <source>
        <dbReference type="ARBA" id="ARBA00010790"/>
    </source>
</evidence>
<dbReference type="InterPro" id="IPR000172">
    <property type="entry name" value="GMC_OxRdtase_N"/>
</dbReference>
<evidence type="ECO:0000259" key="6">
    <source>
        <dbReference type="Pfam" id="PF05199"/>
    </source>
</evidence>
<comment type="caution">
    <text evidence="7">The sequence shown here is derived from an EMBL/GenBank/DDBJ whole genome shotgun (WGS) entry which is preliminary data.</text>
</comment>
<dbReference type="EC" id="1.1.99.1" evidence="7"/>
<evidence type="ECO:0000259" key="5">
    <source>
        <dbReference type="Pfam" id="PF00732"/>
    </source>
</evidence>
<name>A0ABU3GRR3_9SPHI</name>
<dbReference type="PIRSF" id="PIRSF000137">
    <property type="entry name" value="Alcohol_oxidase"/>
    <property type="match status" value="1"/>
</dbReference>
<evidence type="ECO:0000256" key="3">
    <source>
        <dbReference type="ARBA" id="ARBA00022630"/>
    </source>
</evidence>
<dbReference type="Gene3D" id="3.50.50.60">
    <property type="entry name" value="FAD/NAD(P)-binding domain"/>
    <property type="match status" value="1"/>
</dbReference>
<evidence type="ECO:0000256" key="1">
    <source>
        <dbReference type="ARBA" id="ARBA00001974"/>
    </source>
</evidence>
<feature type="domain" description="Glucose-methanol-choline oxidoreductase N-terminal" evidence="5">
    <location>
        <begin position="20"/>
        <end position="308"/>
    </location>
</feature>
<accession>A0ABU3GRR3</accession>
<dbReference type="Pfam" id="PF05199">
    <property type="entry name" value="GMC_oxred_C"/>
    <property type="match status" value="1"/>
</dbReference>
<gene>
    <name evidence="7" type="ORF">QE417_000402</name>
</gene>
<dbReference type="Pfam" id="PF00732">
    <property type="entry name" value="GMC_oxred_N"/>
    <property type="match status" value="1"/>
</dbReference>
<dbReference type="PANTHER" id="PTHR11552">
    <property type="entry name" value="GLUCOSE-METHANOL-CHOLINE GMC OXIDOREDUCTASE"/>
    <property type="match status" value="1"/>
</dbReference>
<organism evidence="7 8">
    <name type="scientific">Mucilaginibacter terrae</name>
    <dbReference type="NCBI Taxonomy" id="1955052"/>
    <lineage>
        <taxon>Bacteria</taxon>
        <taxon>Pseudomonadati</taxon>
        <taxon>Bacteroidota</taxon>
        <taxon>Sphingobacteriia</taxon>
        <taxon>Sphingobacteriales</taxon>
        <taxon>Sphingobacteriaceae</taxon>
        <taxon>Mucilaginibacter</taxon>
    </lineage>
</organism>
<dbReference type="EMBL" id="JAVLVU010000001">
    <property type="protein sequence ID" value="MDT3401330.1"/>
    <property type="molecule type" value="Genomic_DNA"/>
</dbReference>
<comment type="cofactor">
    <cofactor evidence="1">
        <name>FAD</name>
        <dbReference type="ChEBI" id="CHEBI:57692"/>
    </cofactor>
</comment>
<proteinExistence type="inferred from homology"/>
<reference evidence="8" key="1">
    <citation type="submission" date="2023-07" db="EMBL/GenBank/DDBJ databases">
        <title>Functional and genomic diversity of the sorghum phyllosphere microbiome.</title>
        <authorList>
            <person name="Shade A."/>
        </authorList>
    </citation>
    <scope>NUCLEOTIDE SEQUENCE [LARGE SCALE GENOMIC DNA]</scope>
    <source>
        <strain evidence="8">SORGH_AS_0422</strain>
    </source>
</reference>
<protein>
    <submittedName>
        <fullName evidence="7">Choline dehydrogenase</fullName>
        <ecNumber evidence="7">1.1.99.1</ecNumber>
    </submittedName>
</protein>
<dbReference type="SUPFAM" id="SSF51905">
    <property type="entry name" value="FAD/NAD(P)-binding domain"/>
    <property type="match status" value="1"/>
</dbReference>
<keyword evidence="7" id="KW-0560">Oxidoreductase</keyword>
<keyword evidence="8" id="KW-1185">Reference proteome</keyword>
<dbReference type="SUPFAM" id="SSF54373">
    <property type="entry name" value="FAD-linked reductases, C-terminal domain"/>
    <property type="match status" value="1"/>
</dbReference>
<dbReference type="Proteomes" id="UP001258315">
    <property type="component" value="Unassembled WGS sequence"/>
</dbReference>
<keyword evidence="4" id="KW-0274">FAD</keyword>
<feature type="domain" description="Glucose-methanol-choline oxidoreductase C-terminal" evidence="6">
    <location>
        <begin position="374"/>
        <end position="509"/>
    </location>
</feature>
<evidence type="ECO:0000256" key="4">
    <source>
        <dbReference type="ARBA" id="ARBA00022827"/>
    </source>
</evidence>
<evidence type="ECO:0000313" key="7">
    <source>
        <dbReference type="EMBL" id="MDT3401330.1"/>
    </source>
</evidence>
<dbReference type="Gene3D" id="3.30.410.40">
    <property type="match status" value="1"/>
</dbReference>
<comment type="similarity">
    <text evidence="2">Belongs to the GMC oxidoreductase family.</text>
</comment>